<keyword evidence="8 10" id="KW-0694">RNA-binding</keyword>
<dbReference type="Pfam" id="PF01170">
    <property type="entry name" value="UPF0020"/>
    <property type="match status" value="1"/>
</dbReference>
<evidence type="ECO:0000256" key="5">
    <source>
        <dbReference type="ARBA" id="ARBA00022679"/>
    </source>
</evidence>
<dbReference type="PROSITE" id="PS00092">
    <property type="entry name" value="N6_MTASE"/>
    <property type="match status" value="1"/>
</dbReference>
<dbReference type="OrthoDB" id="296065at2759"/>
<dbReference type="InterPro" id="IPR000241">
    <property type="entry name" value="RlmKL-like_Mtase"/>
</dbReference>
<keyword evidence="7 10" id="KW-0819">tRNA processing</keyword>
<dbReference type="GO" id="GO:0008033">
    <property type="term" value="P:tRNA processing"/>
    <property type="evidence" value="ECO:0007669"/>
    <property type="project" value="UniProtKB-UniRule"/>
</dbReference>
<evidence type="ECO:0000256" key="2">
    <source>
        <dbReference type="ARBA" id="ARBA00022490"/>
    </source>
</evidence>
<keyword evidence="2" id="KW-0963">Cytoplasm</keyword>
<evidence type="ECO:0000256" key="3">
    <source>
        <dbReference type="ARBA" id="ARBA00022555"/>
    </source>
</evidence>
<evidence type="ECO:0000256" key="6">
    <source>
        <dbReference type="ARBA" id="ARBA00022691"/>
    </source>
</evidence>
<keyword evidence="4 10" id="KW-0489">Methyltransferase</keyword>
<dbReference type="AlphaFoldDB" id="A0A9P6HCV9"/>
<dbReference type="GO" id="GO:0000049">
    <property type="term" value="F:tRNA binding"/>
    <property type="evidence" value="ECO:0007669"/>
    <property type="project" value="UniProtKB-UniRule"/>
</dbReference>
<dbReference type="GO" id="GO:0005737">
    <property type="term" value="C:cytoplasm"/>
    <property type="evidence" value="ECO:0007669"/>
    <property type="project" value="UniProtKB-SubCell"/>
</dbReference>
<evidence type="ECO:0000259" key="11">
    <source>
        <dbReference type="Pfam" id="PF01170"/>
    </source>
</evidence>
<evidence type="ECO:0000256" key="9">
    <source>
        <dbReference type="ARBA" id="ARBA00066937"/>
    </source>
</evidence>
<dbReference type="Pfam" id="PF25904">
    <property type="entry name" value="Tmrp11_N"/>
    <property type="match status" value="1"/>
</dbReference>
<evidence type="ECO:0000256" key="4">
    <source>
        <dbReference type="ARBA" id="ARBA00022603"/>
    </source>
</evidence>
<feature type="domain" description="Ribosomal RNA large subunit methyltransferase K/L-like methyltransferase" evidence="11">
    <location>
        <begin position="189"/>
        <end position="317"/>
    </location>
</feature>
<dbReference type="InterPro" id="IPR059073">
    <property type="entry name" value="TRMT11_N"/>
</dbReference>
<dbReference type="PROSITE" id="PS51627">
    <property type="entry name" value="SAM_MT_TRM11"/>
    <property type="match status" value="1"/>
</dbReference>
<comment type="caution">
    <text evidence="13">The sequence shown here is derived from an EMBL/GenBank/DDBJ whole genome shotgun (WGS) entry which is preliminary data.</text>
</comment>
<keyword evidence="3 10" id="KW-0820">tRNA-binding</keyword>
<keyword evidence="6 10" id="KW-0949">S-adenosyl-L-methionine</keyword>
<evidence type="ECO:0000256" key="7">
    <source>
        <dbReference type="ARBA" id="ARBA00022694"/>
    </source>
</evidence>
<dbReference type="InterPro" id="IPR016691">
    <property type="entry name" value="TRMT11"/>
</dbReference>
<name>A0A9P6HCV9_9AGAM</name>
<evidence type="ECO:0000256" key="8">
    <source>
        <dbReference type="ARBA" id="ARBA00022884"/>
    </source>
</evidence>
<dbReference type="GO" id="GO:0043527">
    <property type="term" value="C:tRNA methyltransferase complex"/>
    <property type="evidence" value="ECO:0007669"/>
    <property type="project" value="UniProtKB-ARBA"/>
</dbReference>
<comment type="subcellular location">
    <subcellularLocation>
        <location evidence="1">Cytoplasm</location>
    </subcellularLocation>
</comment>
<evidence type="ECO:0000313" key="13">
    <source>
        <dbReference type="EMBL" id="KAF9784413.1"/>
    </source>
</evidence>
<dbReference type="GO" id="GO:0032259">
    <property type="term" value="P:methylation"/>
    <property type="evidence" value="ECO:0007669"/>
    <property type="project" value="UniProtKB-UniRule"/>
</dbReference>
<feature type="domain" description="tRNA (guanine(10)-N(2))-methyltransferase TRMT11 N-terminal" evidence="12">
    <location>
        <begin position="4"/>
        <end position="174"/>
    </location>
</feature>
<protein>
    <recommendedName>
        <fullName evidence="9">tRNA (guanine(10)-N(2))-methyltransferase</fullName>
        <ecNumber evidence="9">2.1.1.214</ecNumber>
    </recommendedName>
</protein>
<comment type="similarity">
    <text evidence="10">Belongs to the class I-like SAM-binding methyltransferase superfamily. TRM11 methyltransferase family.</text>
</comment>
<reference evidence="13" key="2">
    <citation type="submission" date="2020-11" db="EMBL/GenBank/DDBJ databases">
        <authorList>
            <consortium name="DOE Joint Genome Institute"/>
            <person name="Kuo A."/>
            <person name="Miyauchi S."/>
            <person name="Kiss E."/>
            <person name="Drula E."/>
            <person name="Kohler A."/>
            <person name="Sanchez-Garcia M."/>
            <person name="Andreopoulos B."/>
            <person name="Barry K.W."/>
            <person name="Bonito G."/>
            <person name="Buee M."/>
            <person name="Carver A."/>
            <person name="Chen C."/>
            <person name="Cichocki N."/>
            <person name="Clum A."/>
            <person name="Culley D."/>
            <person name="Crous P.W."/>
            <person name="Fauchery L."/>
            <person name="Girlanda M."/>
            <person name="Hayes R."/>
            <person name="Keri Z."/>
            <person name="Labutti K."/>
            <person name="Lipzen A."/>
            <person name="Lombard V."/>
            <person name="Magnuson J."/>
            <person name="Maillard F."/>
            <person name="Morin E."/>
            <person name="Murat C."/>
            <person name="Nolan M."/>
            <person name="Ohm R."/>
            <person name="Pangilinan J."/>
            <person name="Pereira M."/>
            <person name="Perotto S."/>
            <person name="Peter M."/>
            <person name="Riley R."/>
            <person name="Sitrit Y."/>
            <person name="Stielow B."/>
            <person name="Szollosi G."/>
            <person name="Zifcakova L."/>
            <person name="Stursova M."/>
            <person name="Spatafora J.W."/>
            <person name="Tedersoo L."/>
            <person name="Vaario L.-M."/>
            <person name="Yamada A."/>
            <person name="Yan M."/>
            <person name="Wang P."/>
            <person name="Xu J."/>
            <person name="Bruns T."/>
            <person name="Baldrian P."/>
            <person name="Vilgalys R."/>
            <person name="Henrissat B."/>
            <person name="Grigoriev I.V."/>
            <person name="Hibbett D."/>
            <person name="Nagy L.G."/>
            <person name="Martin F.M."/>
        </authorList>
    </citation>
    <scope>NUCLEOTIDE SEQUENCE</scope>
    <source>
        <strain evidence="13">UH-Tt-Lm1</strain>
    </source>
</reference>
<evidence type="ECO:0000256" key="10">
    <source>
        <dbReference type="PROSITE-ProRule" id="PRU00959"/>
    </source>
</evidence>
<keyword evidence="5 10" id="KW-0808">Transferase</keyword>
<dbReference type="PIRSF" id="PIRSF017259">
    <property type="entry name" value="tRNA_mtfrase_TRM11"/>
    <property type="match status" value="1"/>
</dbReference>
<dbReference type="GO" id="GO:0160102">
    <property type="term" value="F:tRNA (guanine(10)-N2)-methyltransferase activity"/>
    <property type="evidence" value="ECO:0007669"/>
    <property type="project" value="UniProtKB-EC"/>
</dbReference>
<dbReference type="InterPro" id="IPR002052">
    <property type="entry name" value="DNA_methylase_N6_adenine_CS"/>
</dbReference>
<sequence length="460" mass="52332">MPSDYLVRFAQVHDEFRIPELLSVSELFKFKIGLPPKIDTSRALMILSLDSEEHALILARRCILIKSVCELYASGTTYEEIHEQVRRNHDKWSRYIPDTSFKFSVTGYANAIPQDRQLDVINSFRWMDLRGKIDMKNPEVTFVCHEEYLYIEGDRVRSLHDGNFIAVHFGRLVLDGSARPLIRTFSVKTREYYGNTSMDAEISLLMANQALAAPGRLIYDPFVGTGSMAYTCAHFGSLFIGSDIDGRQMRGKDSSPGIIRSANQYGVTSRILDLLTMDVTQHPWRVGGLFDAIVTDPPYGIRAGAKRLGRKKTRETVTERVQTFIATRESDQPYVPPTKPYELSELVSDLVLFSRAMLKPQGRLIFFLPTVTEEYEEVDIDTMLCDGMEVIANSLQDFGNWGRRLITIKKCTDESYPPPMLRRTSEVEIHDGDGEDTGAHIPAHKDFRVKYFQGFKKSVP</sequence>
<proteinExistence type="inferred from homology"/>
<reference evidence="13" key="1">
    <citation type="journal article" date="2020" name="Nat. Commun.">
        <title>Large-scale genome sequencing of mycorrhizal fungi provides insights into the early evolution of symbiotic traits.</title>
        <authorList>
            <person name="Miyauchi S."/>
            <person name="Kiss E."/>
            <person name="Kuo A."/>
            <person name="Drula E."/>
            <person name="Kohler A."/>
            <person name="Sanchez-Garcia M."/>
            <person name="Morin E."/>
            <person name="Andreopoulos B."/>
            <person name="Barry K.W."/>
            <person name="Bonito G."/>
            <person name="Buee M."/>
            <person name="Carver A."/>
            <person name="Chen C."/>
            <person name="Cichocki N."/>
            <person name="Clum A."/>
            <person name="Culley D."/>
            <person name="Crous P.W."/>
            <person name="Fauchery L."/>
            <person name="Girlanda M."/>
            <person name="Hayes R.D."/>
            <person name="Keri Z."/>
            <person name="LaButti K."/>
            <person name="Lipzen A."/>
            <person name="Lombard V."/>
            <person name="Magnuson J."/>
            <person name="Maillard F."/>
            <person name="Murat C."/>
            <person name="Nolan M."/>
            <person name="Ohm R.A."/>
            <person name="Pangilinan J."/>
            <person name="Pereira M.F."/>
            <person name="Perotto S."/>
            <person name="Peter M."/>
            <person name="Pfister S."/>
            <person name="Riley R."/>
            <person name="Sitrit Y."/>
            <person name="Stielow J.B."/>
            <person name="Szollosi G."/>
            <person name="Zifcakova L."/>
            <person name="Stursova M."/>
            <person name="Spatafora J.W."/>
            <person name="Tedersoo L."/>
            <person name="Vaario L.M."/>
            <person name="Yamada A."/>
            <person name="Yan M."/>
            <person name="Wang P."/>
            <person name="Xu J."/>
            <person name="Bruns T."/>
            <person name="Baldrian P."/>
            <person name="Vilgalys R."/>
            <person name="Dunand C."/>
            <person name="Henrissat B."/>
            <person name="Grigoriev I.V."/>
            <person name="Hibbett D."/>
            <person name="Nagy L.G."/>
            <person name="Martin F.M."/>
        </authorList>
    </citation>
    <scope>NUCLEOTIDE SEQUENCE</scope>
    <source>
        <strain evidence="13">UH-Tt-Lm1</strain>
    </source>
</reference>
<dbReference type="PANTHER" id="PTHR13370:SF3">
    <property type="entry name" value="TRNA (GUANINE(10)-N2)-METHYLTRANSFERASE HOMOLOG"/>
    <property type="match status" value="1"/>
</dbReference>
<keyword evidence="14" id="KW-1185">Reference proteome</keyword>
<dbReference type="EMBL" id="WIUZ02000008">
    <property type="protein sequence ID" value="KAF9784413.1"/>
    <property type="molecule type" value="Genomic_DNA"/>
</dbReference>
<dbReference type="SUPFAM" id="SSF53335">
    <property type="entry name" value="S-adenosyl-L-methionine-dependent methyltransferases"/>
    <property type="match status" value="1"/>
</dbReference>
<dbReference type="PRINTS" id="PR00507">
    <property type="entry name" value="N12N6MTFRASE"/>
</dbReference>
<evidence type="ECO:0000313" key="14">
    <source>
        <dbReference type="Proteomes" id="UP000736335"/>
    </source>
</evidence>
<dbReference type="Proteomes" id="UP000736335">
    <property type="component" value="Unassembled WGS sequence"/>
</dbReference>
<evidence type="ECO:0000256" key="1">
    <source>
        <dbReference type="ARBA" id="ARBA00004496"/>
    </source>
</evidence>
<dbReference type="EC" id="2.1.1.214" evidence="9"/>
<organism evidence="13 14">
    <name type="scientific">Thelephora terrestris</name>
    <dbReference type="NCBI Taxonomy" id="56493"/>
    <lineage>
        <taxon>Eukaryota</taxon>
        <taxon>Fungi</taxon>
        <taxon>Dikarya</taxon>
        <taxon>Basidiomycota</taxon>
        <taxon>Agaricomycotina</taxon>
        <taxon>Agaricomycetes</taxon>
        <taxon>Thelephorales</taxon>
        <taxon>Thelephoraceae</taxon>
        <taxon>Thelephora</taxon>
    </lineage>
</organism>
<gene>
    <name evidence="13" type="ORF">BJ322DRAFT_1007036</name>
</gene>
<dbReference type="InterPro" id="IPR029063">
    <property type="entry name" value="SAM-dependent_MTases_sf"/>
</dbReference>
<accession>A0A9P6HCV9</accession>
<dbReference type="PANTHER" id="PTHR13370">
    <property type="entry name" value="RNA METHYLASE-RELATED"/>
    <property type="match status" value="1"/>
</dbReference>
<evidence type="ECO:0000259" key="12">
    <source>
        <dbReference type="Pfam" id="PF25904"/>
    </source>
</evidence>
<dbReference type="Gene3D" id="3.40.50.150">
    <property type="entry name" value="Vaccinia Virus protein VP39"/>
    <property type="match status" value="1"/>
</dbReference>